<keyword evidence="3" id="KW-1185">Reference proteome</keyword>
<organism evidence="2 3">
    <name type="scientific">Cupriavidus numazuensis</name>
    <dbReference type="NCBI Taxonomy" id="221992"/>
    <lineage>
        <taxon>Bacteria</taxon>
        <taxon>Pseudomonadati</taxon>
        <taxon>Pseudomonadota</taxon>
        <taxon>Betaproteobacteria</taxon>
        <taxon>Burkholderiales</taxon>
        <taxon>Burkholderiaceae</taxon>
        <taxon>Cupriavidus</taxon>
    </lineage>
</organism>
<proteinExistence type="predicted"/>
<name>A0ABN7PVN6_9BURK</name>
<accession>A0ABN7PVN6</accession>
<feature type="compositionally biased region" description="Basic and acidic residues" evidence="1">
    <location>
        <begin position="1"/>
        <end position="11"/>
    </location>
</feature>
<dbReference type="EMBL" id="CAJPVI010000001">
    <property type="protein sequence ID" value="CAG2129328.1"/>
    <property type="molecule type" value="Genomic_DNA"/>
</dbReference>
<dbReference type="RefSeq" id="WP_211951405.1">
    <property type="nucleotide sequence ID" value="NZ_CAJPVI010000001.1"/>
</dbReference>
<evidence type="ECO:0000313" key="2">
    <source>
        <dbReference type="EMBL" id="CAG2129328.1"/>
    </source>
</evidence>
<comment type="caution">
    <text evidence="2">The sequence shown here is derived from an EMBL/GenBank/DDBJ whole genome shotgun (WGS) entry which is preliminary data.</text>
</comment>
<evidence type="ECO:0000313" key="3">
    <source>
        <dbReference type="Proteomes" id="UP000672657"/>
    </source>
</evidence>
<dbReference type="Proteomes" id="UP000672657">
    <property type="component" value="Unassembled WGS sequence"/>
</dbReference>
<evidence type="ECO:0000256" key="1">
    <source>
        <dbReference type="SAM" id="MobiDB-lite"/>
    </source>
</evidence>
<sequence length="268" mass="29762">MKSDRQNRRPSPDSIAARIPEEQGRQLASTSRSRKVFPGTRRPHVDDIAVDQLATAMKAKLATCRTLGRRGWDNPLECSVERLARLMAHAICKGDPVDVANYAAMLHARRADYLVVSKHATRGFLQGSREDQSKRINELDAALSQTIDERDRYHAAADKLAEAIAAYFHVDIGEHSSASCPWEGALAAIESAPAPQPRGIDDASPREWDLASRNARLTAEHTRLTGALNRIAHMLNHNSQPVDMHREELRAIARTALQPTTTREKHHG</sequence>
<protein>
    <submittedName>
        <fullName evidence="2">Uncharacterized protein</fullName>
    </submittedName>
</protein>
<feature type="region of interest" description="Disordered" evidence="1">
    <location>
        <begin position="1"/>
        <end position="41"/>
    </location>
</feature>
<reference evidence="2 3" key="1">
    <citation type="submission" date="2021-03" db="EMBL/GenBank/DDBJ databases">
        <authorList>
            <person name="Peeters C."/>
        </authorList>
    </citation>
    <scope>NUCLEOTIDE SEQUENCE [LARGE SCALE GENOMIC DNA]</scope>
    <source>
        <strain evidence="2 3">LMG 26411</strain>
    </source>
</reference>
<gene>
    <name evidence="2" type="ORF">LMG26411_00156</name>
</gene>